<dbReference type="InterPro" id="IPR052895">
    <property type="entry name" value="HetReg/Transcr_Mod"/>
</dbReference>
<dbReference type="Pfam" id="PF06985">
    <property type="entry name" value="HET"/>
    <property type="match status" value="1"/>
</dbReference>
<dbReference type="GeneID" id="29990526"/>
<gene>
    <name evidence="2" type="ORF">TGAM01_v205684</name>
</gene>
<name>A0A2P4ZM86_9HYPO</name>
<dbReference type="PANTHER" id="PTHR24148:SF64">
    <property type="entry name" value="HETEROKARYON INCOMPATIBILITY DOMAIN-CONTAINING PROTEIN"/>
    <property type="match status" value="1"/>
</dbReference>
<comment type="caution">
    <text evidence="2">The sequence shown here is derived from an EMBL/GenBank/DDBJ whole genome shotgun (WGS) entry which is preliminary data.</text>
</comment>
<organism evidence="2 3">
    <name type="scientific">Trichoderma gamsii</name>
    <dbReference type="NCBI Taxonomy" id="398673"/>
    <lineage>
        <taxon>Eukaryota</taxon>
        <taxon>Fungi</taxon>
        <taxon>Dikarya</taxon>
        <taxon>Ascomycota</taxon>
        <taxon>Pezizomycotina</taxon>
        <taxon>Sordariomycetes</taxon>
        <taxon>Hypocreomycetidae</taxon>
        <taxon>Hypocreales</taxon>
        <taxon>Hypocreaceae</taxon>
        <taxon>Trichoderma</taxon>
    </lineage>
</organism>
<evidence type="ECO:0000313" key="2">
    <source>
        <dbReference type="EMBL" id="PON25390.1"/>
    </source>
</evidence>
<evidence type="ECO:0000313" key="3">
    <source>
        <dbReference type="Proteomes" id="UP000054821"/>
    </source>
</evidence>
<dbReference type="PANTHER" id="PTHR24148">
    <property type="entry name" value="ANKYRIN REPEAT DOMAIN-CONTAINING PROTEIN 39 HOMOLOG-RELATED"/>
    <property type="match status" value="1"/>
</dbReference>
<evidence type="ECO:0000259" key="1">
    <source>
        <dbReference type="Pfam" id="PF06985"/>
    </source>
</evidence>
<protein>
    <recommendedName>
        <fullName evidence="1">Heterokaryon incompatibility domain-containing protein</fullName>
    </recommendedName>
</protein>
<dbReference type="AlphaFoldDB" id="A0A2P4ZM86"/>
<sequence>MSIYLARIRERDDGTLYVERKQASTTEEFYVAISHVWGDPSTIQTHNISGIGPVQLSPGKTDILNILKRPDICGHDWFWMDLFCIDQRAESPISISSQLMAIPIIYKSSRVVIVLIESPVCQQWASSAEQAAHEGLVDNQVFKIEEASHARKCANLSLMDPWFDRLWTRQEGLYAMNLKMIFLNKTVCARLTTVLPPLERYKMERKAIAKREAALSFIYDKLAYHGIFSDKGDASMNAYLDLLYKRQFSVSQYGGKIGPVGNYMPIMEAWRSGRMTAKPRDYVLAVFPDIEGYRAPQNPRRLSFSQLLEDACEQFGGDTSNGFKLLPKIPKSLVTTMPSDSEQPWALDNPTDVTEALDPILMMTNEFLVERQTTFSGLDFGAEGNADSKPSVQICPMNIRNEEELEKLITICERNTNLVLHVSLSPPSGPFLGSDRQLNDERNILHRFLAIRFAESALNQYRSDPIYRDTAKVIAPIGKLVRHGNVNTEKLQLEGKVFQQELKMFLICLICGTTISCAVEISKHLDLVMFTVVGMQAIKEIPGLVSRSVLKSVDQISISVKPHAFESFLGYLFFMVGGAGNHEVLVGKSMLPKECIV</sequence>
<dbReference type="EMBL" id="JPDN02000018">
    <property type="protein sequence ID" value="PON25390.1"/>
    <property type="molecule type" value="Genomic_DNA"/>
</dbReference>
<feature type="domain" description="Heterokaryon incompatibility" evidence="1">
    <location>
        <begin position="30"/>
        <end position="171"/>
    </location>
</feature>
<keyword evidence="3" id="KW-1185">Reference proteome</keyword>
<proteinExistence type="predicted"/>
<dbReference type="RefSeq" id="XP_018656336.1">
    <property type="nucleotide sequence ID" value="XM_018810443.1"/>
</dbReference>
<dbReference type="Proteomes" id="UP000054821">
    <property type="component" value="Unassembled WGS sequence"/>
</dbReference>
<dbReference type="InterPro" id="IPR010730">
    <property type="entry name" value="HET"/>
</dbReference>
<reference evidence="2 3" key="1">
    <citation type="journal article" date="2016" name="Genome Announc.">
        <title>Draft Whole-Genome Sequence of Trichoderma gamsii T6085, a Promising Biocontrol Agent of Fusarium Head Blight on Wheat.</title>
        <authorList>
            <person name="Baroncelli R."/>
            <person name="Zapparata A."/>
            <person name="Piaggeschi G."/>
            <person name="Sarrocco S."/>
            <person name="Vannacci G."/>
        </authorList>
    </citation>
    <scope>NUCLEOTIDE SEQUENCE [LARGE SCALE GENOMIC DNA]</scope>
    <source>
        <strain evidence="2 3">T6085</strain>
    </source>
</reference>
<accession>A0A2P4ZM86</accession>